<gene>
    <name evidence="2" type="ORF">NRP21_17550</name>
</gene>
<dbReference type="InterPro" id="IPR036237">
    <property type="entry name" value="Xyl_isomerase-like_sf"/>
</dbReference>
<dbReference type="SUPFAM" id="SSF51658">
    <property type="entry name" value="Xylose isomerase-like"/>
    <property type="match status" value="1"/>
</dbReference>
<feature type="domain" description="Xylose isomerase-like TIM barrel" evidence="1">
    <location>
        <begin position="35"/>
        <end position="279"/>
    </location>
</feature>
<dbReference type="PANTHER" id="PTHR12110:SF53">
    <property type="entry name" value="BLR5974 PROTEIN"/>
    <property type="match status" value="1"/>
</dbReference>
<dbReference type="Gene3D" id="3.20.20.150">
    <property type="entry name" value="Divalent-metal-dependent TIM barrel enzymes"/>
    <property type="match status" value="1"/>
</dbReference>
<protein>
    <submittedName>
        <fullName evidence="2">Sugar phosphate isomerase/epimerase</fullName>
    </submittedName>
</protein>
<evidence type="ECO:0000313" key="3">
    <source>
        <dbReference type="Proteomes" id="UP001524642"/>
    </source>
</evidence>
<comment type="caution">
    <text evidence="2">The sequence shown here is derived from an EMBL/GenBank/DDBJ whole genome shotgun (WGS) entry which is preliminary data.</text>
</comment>
<accession>A0ABT1X6Z0</accession>
<reference evidence="2 3" key="1">
    <citation type="submission" date="2022-06" db="EMBL/GenBank/DDBJ databases">
        <title>Roseomonas CN29.</title>
        <authorList>
            <person name="Cheng Y."/>
            <person name="He X."/>
        </authorList>
    </citation>
    <scope>NUCLEOTIDE SEQUENCE [LARGE SCALE GENOMIC DNA]</scope>
    <source>
        <strain evidence="2 3">CN29</strain>
    </source>
</reference>
<organism evidence="2 3">
    <name type="scientific">Roseomonas populi</name>
    <dbReference type="NCBI Taxonomy" id="3121582"/>
    <lineage>
        <taxon>Bacteria</taxon>
        <taxon>Pseudomonadati</taxon>
        <taxon>Pseudomonadota</taxon>
        <taxon>Alphaproteobacteria</taxon>
        <taxon>Acetobacterales</taxon>
        <taxon>Roseomonadaceae</taxon>
        <taxon>Roseomonas</taxon>
    </lineage>
</organism>
<dbReference type="Proteomes" id="UP001524642">
    <property type="component" value="Unassembled WGS sequence"/>
</dbReference>
<dbReference type="GO" id="GO:0016853">
    <property type="term" value="F:isomerase activity"/>
    <property type="evidence" value="ECO:0007669"/>
    <property type="project" value="UniProtKB-KW"/>
</dbReference>
<keyword evidence="2" id="KW-0413">Isomerase</keyword>
<keyword evidence="3" id="KW-1185">Reference proteome</keyword>
<evidence type="ECO:0000259" key="1">
    <source>
        <dbReference type="Pfam" id="PF01261"/>
    </source>
</evidence>
<dbReference type="InterPro" id="IPR050312">
    <property type="entry name" value="IolE/XylAMocC-like"/>
</dbReference>
<proteinExistence type="predicted"/>
<dbReference type="InterPro" id="IPR013022">
    <property type="entry name" value="Xyl_isomerase-like_TIM-brl"/>
</dbReference>
<dbReference type="RefSeq" id="WP_257717527.1">
    <property type="nucleotide sequence ID" value="NZ_JANJOU010000016.1"/>
</dbReference>
<name>A0ABT1X6Z0_9PROT</name>
<evidence type="ECO:0000313" key="2">
    <source>
        <dbReference type="EMBL" id="MCR0983863.1"/>
    </source>
</evidence>
<dbReference type="EMBL" id="JANJOU010000016">
    <property type="protein sequence ID" value="MCR0983863.1"/>
    <property type="molecule type" value="Genomic_DNA"/>
</dbReference>
<sequence length="289" mass="31547">MIPGIDSYCFHRYFGDAYPGLETDPGERLDVWGFLDRALELGAQGVSLEACYLPADDPFLDRLRERLDTNGLQRVWAWGHPNGLGSGTRSEAVEDLARHLAAARRVGAGVMRICCGGRRTRPADWPSHRDALLPLLRSLLPVAEAQGVVMAIENHLDLFSEELVELLERVDSAWLGVCLDTANNVRLGEDPLVVVRRLAPWTRATHLKDVAPLAGAGDAFTSWPSVPLGHGVVDVAAVVQLLRGAGYDGLLAVEIDYLHPLHGTDERAALRTSMQVLRESLAKSRPLTG</sequence>
<dbReference type="Pfam" id="PF01261">
    <property type="entry name" value="AP_endonuc_2"/>
    <property type="match status" value="1"/>
</dbReference>
<dbReference type="PANTHER" id="PTHR12110">
    <property type="entry name" value="HYDROXYPYRUVATE ISOMERASE"/>
    <property type="match status" value="1"/>
</dbReference>